<feature type="transmembrane region" description="Helical" evidence="1">
    <location>
        <begin position="7"/>
        <end position="29"/>
    </location>
</feature>
<dbReference type="InterPro" id="IPR051380">
    <property type="entry name" value="pH-response_reg_palI/RIM9"/>
</dbReference>
<feature type="transmembrane region" description="Helical" evidence="1">
    <location>
        <begin position="80"/>
        <end position="100"/>
    </location>
</feature>
<keyword evidence="3" id="KW-1185">Reference proteome</keyword>
<gene>
    <name evidence="2" type="ORF">GFSPODELE1_LOCUS11080</name>
</gene>
<evidence type="ECO:0000313" key="3">
    <source>
        <dbReference type="Proteomes" id="UP001497453"/>
    </source>
</evidence>
<dbReference type="PANTHER" id="PTHR28013">
    <property type="entry name" value="PROTEIN DCV1-RELATED"/>
    <property type="match status" value="1"/>
</dbReference>
<evidence type="ECO:0000313" key="2">
    <source>
        <dbReference type="EMBL" id="CAL1717176.1"/>
    </source>
</evidence>
<dbReference type="EMBL" id="OZ037952">
    <property type="protein sequence ID" value="CAL1717176.1"/>
    <property type="molecule type" value="Genomic_DNA"/>
</dbReference>
<proteinExistence type="predicted"/>
<evidence type="ECO:0008006" key="4">
    <source>
        <dbReference type="Google" id="ProtNLM"/>
    </source>
</evidence>
<dbReference type="InterPro" id="IPR009571">
    <property type="entry name" value="SUR7/Rim9-like_fungi"/>
</dbReference>
<reference evidence="3" key="1">
    <citation type="submission" date="2024-04" db="EMBL/GenBank/DDBJ databases">
        <authorList>
            <person name="Shaw F."/>
            <person name="Minotto A."/>
        </authorList>
    </citation>
    <scope>NUCLEOTIDE SEQUENCE [LARGE SCALE GENOMIC DNA]</scope>
</reference>
<keyword evidence="1" id="KW-1133">Transmembrane helix</keyword>
<evidence type="ECO:0000256" key="1">
    <source>
        <dbReference type="SAM" id="Phobius"/>
    </source>
</evidence>
<sequence>MLNPAFPIFFLICSAFVLLTLVTFSVPFISSFYFLHSSVAGGIKYGIWGWCLDVDDSCSPKQFGYHEDPELVPILIKLHVLFPIAAGFALLASLNLIPVVCSRYRELYPFTLFAVLSFLAFVSSLAGFAVSIATWTIALDRFHRDGFQASFGPLIWMSLAATVILLLVALNAVCGMLWSASGGRRSSRIIYTY</sequence>
<feature type="transmembrane region" description="Helical" evidence="1">
    <location>
        <begin position="155"/>
        <end position="178"/>
    </location>
</feature>
<protein>
    <recommendedName>
        <fullName evidence="4">Pali-domain-containing protein</fullName>
    </recommendedName>
</protein>
<accession>A0ABP1EB08</accession>
<keyword evidence="1" id="KW-0812">Transmembrane</keyword>
<feature type="transmembrane region" description="Helical" evidence="1">
    <location>
        <begin position="112"/>
        <end position="135"/>
    </location>
</feature>
<dbReference type="Proteomes" id="UP001497453">
    <property type="component" value="Chromosome 9"/>
</dbReference>
<dbReference type="Pfam" id="PF06687">
    <property type="entry name" value="SUR7"/>
    <property type="match status" value="2"/>
</dbReference>
<organism evidence="2 3">
    <name type="scientific">Somion occarium</name>
    <dbReference type="NCBI Taxonomy" id="3059160"/>
    <lineage>
        <taxon>Eukaryota</taxon>
        <taxon>Fungi</taxon>
        <taxon>Dikarya</taxon>
        <taxon>Basidiomycota</taxon>
        <taxon>Agaricomycotina</taxon>
        <taxon>Agaricomycetes</taxon>
        <taxon>Polyporales</taxon>
        <taxon>Cerrenaceae</taxon>
        <taxon>Somion</taxon>
    </lineage>
</organism>
<name>A0ABP1EB08_9APHY</name>
<keyword evidence="1" id="KW-0472">Membrane</keyword>
<dbReference type="PANTHER" id="PTHR28013:SF4">
    <property type="entry name" value="MARVEL DOMAIN-CONTAINING PROTEIN"/>
    <property type="match status" value="1"/>
</dbReference>